<proteinExistence type="inferred from homology"/>
<dbReference type="SMART" id="SM00283">
    <property type="entry name" value="MA"/>
    <property type="match status" value="1"/>
</dbReference>
<gene>
    <name evidence="10" type="ORF">HHL28_16595</name>
</gene>
<dbReference type="SUPFAM" id="SSF141371">
    <property type="entry name" value="PilZ domain-like"/>
    <property type="match status" value="1"/>
</dbReference>
<dbReference type="GO" id="GO:0004888">
    <property type="term" value="F:transmembrane signaling receptor activity"/>
    <property type="evidence" value="ECO:0007669"/>
    <property type="project" value="InterPro"/>
</dbReference>
<protein>
    <submittedName>
        <fullName evidence="10">HAMP domain-containing protein</fullName>
    </submittedName>
</protein>
<evidence type="ECO:0000256" key="6">
    <source>
        <dbReference type="SAM" id="Coils"/>
    </source>
</evidence>
<evidence type="ECO:0000256" key="4">
    <source>
        <dbReference type="ARBA" id="ARBA00029447"/>
    </source>
</evidence>
<dbReference type="InterPro" id="IPR003660">
    <property type="entry name" value="HAMP_dom"/>
</dbReference>
<feature type="coiled-coil region" evidence="6">
    <location>
        <begin position="50"/>
        <end position="78"/>
    </location>
</feature>
<dbReference type="GO" id="GO:0006935">
    <property type="term" value="P:chemotaxis"/>
    <property type="evidence" value="ECO:0007669"/>
    <property type="project" value="InterPro"/>
</dbReference>
<dbReference type="Pfam" id="PF07238">
    <property type="entry name" value="PilZ"/>
    <property type="match status" value="1"/>
</dbReference>
<dbReference type="InterPro" id="IPR004090">
    <property type="entry name" value="Chemotax_Me-accpt_rcpt"/>
</dbReference>
<keyword evidence="2" id="KW-0997">Cell inner membrane</keyword>
<keyword evidence="3 5" id="KW-0807">Transducer</keyword>
<dbReference type="Gene3D" id="2.40.10.220">
    <property type="entry name" value="predicted glycosyltransferase like domains"/>
    <property type="match status" value="1"/>
</dbReference>
<dbReference type="InterPro" id="IPR004089">
    <property type="entry name" value="MCPsignal_dom"/>
</dbReference>
<dbReference type="SMART" id="SM00304">
    <property type="entry name" value="HAMP"/>
    <property type="match status" value="1"/>
</dbReference>
<evidence type="ECO:0000256" key="3">
    <source>
        <dbReference type="ARBA" id="ARBA00023224"/>
    </source>
</evidence>
<evidence type="ECO:0000256" key="2">
    <source>
        <dbReference type="ARBA" id="ARBA00022519"/>
    </source>
</evidence>
<comment type="subcellular location">
    <subcellularLocation>
        <location evidence="1">Cell inner membrane</location>
        <topology evidence="1">Multi-pass membrane protein</topology>
    </subcellularLocation>
</comment>
<evidence type="ECO:0000259" key="9">
    <source>
        <dbReference type="PROSITE" id="PS50885"/>
    </source>
</evidence>
<dbReference type="GO" id="GO:0035438">
    <property type="term" value="F:cyclic-di-GMP binding"/>
    <property type="evidence" value="ECO:0007669"/>
    <property type="project" value="InterPro"/>
</dbReference>
<dbReference type="KEGG" id="acru:HHL28_16595"/>
<dbReference type="Gene3D" id="1.10.8.500">
    <property type="entry name" value="HAMP domain in histidine kinase"/>
    <property type="match status" value="1"/>
</dbReference>
<name>A0A858RC35_9PROT</name>
<evidence type="ECO:0000313" key="10">
    <source>
        <dbReference type="EMBL" id="QJE74944.1"/>
    </source>
</evidence>
<comment type="similarity">
    <text evidence="4">Belongs to the methyl-accepting chemotaxis (MCP) protein family.</text>
</comment>
<dbReference type="InterPro" id="IPR009875">
    <property type="entry name" value="PilZ_domain"/>
</dbReference>
<dbReference type="PRINTS" id="PR00260">
    <property type="entry name" value="CHEMTRNSDUCR"/>
</dbReference>
<dbReference type="PROSITE" id="PS50111">
    <property type="entry name" value="CHEMOTAXIS_TRANSDUC_2"/>
    <property type="match status" value="1"/>
</dbReference>
<dbReference type="PANTHER" id="PTHR32089">
    <property type="entry name" value="METHYL-ACCEPTING CHEMOTAXIS PROTEIN MCPB"/>
    <property type="match status" value="1"/>
</dbReference>
<evidence type="ECO:0000256" key="5">
    <source>
        <dbReference type="PROSITE-ProRule" id="PRU00284"/>
    </source>
</evidence>
<reference evidence="10" key="1">
    <citation type="submission" date="2020-04" db="EMBL/GenBank/DDBJ databases">
        <title>A desert anoxygenic phototrophic bacterium fixes CO2 using RubisCO under aerobic conditions.</title>
        <authorList>
            <person name="Tang K."/>
        </authorList>
    </citation>
    <scope>NUCLEOTIDE SEQUENCE [LARGE SCALE GENOMIC DNA]</scope>
    <source>
        <strain evidence="10">MIMtkB3</strain>
    </source>
</reference>
<evidence type="ECO:0000259" key="8">
    <source>
        <dbReference type="PROSITE" id="PS50192"/>
    </source>
</evidence>
<dbReference type="CDD" id="cd06225">
    <property type="entry name" value="HAMP"/>
    <property type="match status" value="1"/>
</dbReference>
<evidence type="ECO:0000259" key="7">
    <source>
        <dbReference type="PROSITE" id="PS50111"/>
    </source>
</evidence>
<keyword evidence="2" id="KW-1003">Cell membrane</keyword>
<dbReference type="SUPFAM" id="SSF58104">
    <property type="entry name" value="Methyl-accepting chemotaxis protein (MCP) signaling domain"/>
    <property type="match status" value="1"/>
</dbReference>
<dbReference type="GO" id="GO:0007165">
    <property type="term" value="P:signal transduction"/>
    <property type="evidence" value="ECO:0007669"/>
    <property type="project" value="UniProtKB-KW"/>
</dbReference>
<feature type="domain" description="HAMP" evidence="9">
    <location>
        <begin position="2"/>
        <end position="55"/>
    </location>
</feature>
<accession>A0A858RC35</accession>
<sequence>MLGVVRPLSILTAATGRVAAGELDTPVPGTGRTDELGGLARALEVFRGQARDKRRLEAEAAENAARAEAQKHAALEAMAATVERETRLAVDQVAARTEEMAGHARSMAGSAGLVAQNSQGVAAAAEQALHNAETVASASEELAASIREISAQVSHAGEVSRAAVERGVAAEAIIGSLSEAVARIGDVAVLIGEVASQTNLLALNATIEAARAGEAGKGFAVVAGEVKGLASQTARSTEEITRQIQEVQAATRHAVEAVASIGVAVRDMDQVSGAIAAAIEEQGAATQEISRNVTQAAEAAREVSARIAEVSAEAGTSGDRAGTVQAAASDIAHGITDLRTMLVRVVRTSIADVDRRAAPRVALARPCVVDVAGRQVEGTLADLSAGGACISLDEPLPVGTRGSLSIPGLAVSPAFTVLEADARGLHVRFDGLSPAHRSALETLLRQAA</sequence>
<keyword evidence="6" id="KW-0175">Coiled coil</keyword>
<feature type="domain" description="Methyl-accepting transducer" evidence="7">
    <location>
        <begin position="89"/>
        <end position="318"/>
    </location>
</feature>
<evidence type="ECO:0000313" key="11">
    <source>
        <dbReference type="Proteomes" id="UP000501891"/>
    </source>
</evidence>
<dbReference type="PANTHER" id="PTHR32089:SF112">
    <property type="entry name" value="LYSOZYME-LIKE PROTEIN-RELATED"/>
    <property type="match status" value="1"/>
</dbReference>
<feature type="domain" description="T-SNARE coiled-coil homology" evidence="8">
    <location>
        <begin position="248"/>
        <end position="310"/>
    </location>
</feature>
<evidence type="ECO:0000256" key="1">
    <source>
        <dbReference type="ARBA" id="ARBA00004429"/>
    </source>
</evidence>
<dbReference type="PROSITE" id="PS50885">
    <property type="entry name" value="HAMP"/>
    <property type="match status" value="1"/>
</dbReference>
<dbReference type="GO" id="GO:0005886">
    <property type="term" value="C:plasma membrane"/>
    <property type="evidence" value="ECO:0007669"/>
    <property type="project" value="UniProtKB-SubCell"/>
</dbReference>
<dbReference type="PROSITE" id="PS50192">
    <property type="entry name" value="T_SNARE"/>
    <property type="match status" value="1"/>
</dbReference>
<organism evidence="10 11">
    <name type="scientific">Aerophototrophica crusticola</name>
    <dbReference type="NCBI Taxonomy" id="1709002"/>
    <lineage>
        <taxon>Bacteria</taxon>
        <taxon>Pseudomonadati</taxon>
        <taxon>Pseudomonadota</taxon>
        <taxon>Alphaproteobacteria</taxon>
        <taxon>Rhodospirillales</taxon>
        <taxon>Rhodospirillaceae</taxon>
        <taxon>Aerophototrophica</taxon>
    </lineage>
</organism>
<dbReference type="Pfam" id="PF00672">
    <property type="entry name" value="HAMP"/>
    <property type="match status" value="1"/>
</dbReference>
<dbReference type="AlphaFoldDB" id="A0A858RC35"/>
<keyword evidence="11" id="KW-1185">Reference proteome</keyword>
<dbReference type="Proteomes" id="UP000501891">
    <property type="component" value="Chromosome"/>
</dbReference>
<dbReference type="Pfam" id="PF00015">
    <property type="entry name" value="MCPsignal"/>
    <property type="match status" value="1"/>
</dbReference>
<dbReference type="Gene3D" id="1.10.287.950">
    <property type="entry name" value="Methyl-accepting chemotaxis protein"/>
    <property type="match status" value="1"/>
</dbReference>
<dbReference type="InterPro" id="IPR000727">
    <property type="entry name" value="T_SNARE_dom"/>
</dbReference>
<keyword evidence="2" id="KW-0472">Membrane</keyword>
<dbReference type="EMBL" id="CP051775">
    <property type="protein sequence ID" value="QJE74944.1"/>
    <property type="molecule type" value="Genomic_DNA"/>
</dbReference>